<sequence length="433" mass="47412">MDRRSLLFKSISCRGVKCFNLFQKPSYYAVISIARPGESKKERKKQKTPVSYDGGENPEWDLIIRFDLDEGDFQDMYLEFDIKCRGKRVLIGDKLAGKSRIPFTDLTQGNHVGHGTQVSYQVLFPDGKPNGVISFSYVLTSSENQVGLSPLLESAMQKETPRGNQPLPSAPSGSHHYEQQRQDSSLLSSSPRMTDSHSLHRPQLQNPDIHHFLPADFCRQTRSLIPDSSSNYPNSSGAPPSSSSGYYPQLDQEIYMRVFPGLAVGSIAAPHRPSSAAYGFPSPPGSFRSMNEDKSSTMAAPYQSSSAANGFPSLQDSFCCLKEGKSAAMAAPYQPSSAAYGFPSPQDSFHYMAAAYPPSSAVYGFAPPKDSFRYTGDGRSASFAASYHPSSAVLGFLCPQDSCCYMDEGKSAGFPPVQGSCCYRDEERSHHGY</sequence>
<evidence type="ECO:0000256" key="1">
    <source>
        <dbReference type="SAM" id="MobiDB-lite"/>
    </source>
</evidence>
<feature type="domain" description="C2" evidence="2">
    <location>
        <begin position="1"/>
        <end position="116"/>
    </location>
</feature>
<evidence type="ECO:0000313" key="3">
    <source>
        <dbReference type="EMBL" id="KAG0456317.1"/>
    </source>
</evidence>
<dbReference type="GO" id="GO:0006952">
    <property type="term" value="P:defense response"/>
    <property type="evidence" value="ECO:0007669"/>
    <property type="project" value="InterPro"/>
</dbReference>
<dbReference type="PANTHER" id="PTHR32246:SF169">
    <property type="entry name" value="PROTEIN SRC2-LIKE"/>
    <property type="match status" value="1"/>
</dbReference>
<proteinExistence type="predicted"/>
<dbReference type="PANTHER" id="PTHR32246">
    <property type="entry name" value="INGRESSION PROTEIN FIC1"/>
    <property type="match status" value="1"/>
</dbReference>
<gene>
    <name evidence="3" type="ORF">HPP92_024105</name>
</gene>
<dbReference type="Gene3D" id="2.60.40.150">
    <property type="entry name" value="C2 domain"/>
    <property type="match status" value="1"/>
</dbReference>
<dbReference type="SUPFAM" id="SSF49562">
    <property type="entry name" value="C2 domain (Calcium/lipid-binding domain, CaLB)"/>
    <property type="match status" value="1"/>
</dbReference>
<reference evidence="3 4" key="1">
    <citation type="journal article" date="2020" name="Nat. Food">
        <title>A phased Vanilla planifolia genome enables genetic improvement of flavour and production.</title>
        <authorList>
            <person name="Hasing T."/>
            <person name="Tang H."/>
            <person name="Brym M."/>
            <person name="Khazi F."/>
            <person name="Huang T."/>
            <person name="Chambers A.H."/>
        </authorList>
    </citation>
    <scope>NUCLEOTIDE SEQUENCE [LARGE SCALE GENOMIC DNA]</scope>
    <source>
        <tissue evidence="3">Leaf</tissue>
    </source>
</reference>
<dbReference type="PROSITE" id="PS50004">
    <property type="entry name" value="C2"/>
    <property type="match status" value="1"/>
</dbReference>
<evidence type="ECO:0000259" key="2">
    <source>
        <dbReference type="PROSITE" id="PS50004"/>
    </source>
</evidence>
<dbReference type="EMBL" id="JADCNM010000013">
    <property type="protein sequence ID" value="KAG0456317.1"/>
    <property type="molecule type" value="Genomic_DNA"/>
</dbReference>
<feature type="region of interest" description="Disordered" evidence="1">
    <location>
        <begin position="157"/>
        <end position="206"/>
    </location>
</feature>
<name>A0A835PRK5_VANPL</name>
<organism evidence="3 4">
    <name type="scientific">Vanilla planifolia</name>
    <name type="common">Vanilla</name>
    <dbReference type="NCBI Taxonomy" id="51239"/>
    <lineage>
        <taxon>Eukaryota</taxon>
        <taxon>Viridiplantae</taxon>
        <taxon>Streptophyta</taxon>
        <taxon>Embryophyta</taxon>
        <taxon>Tracheophyta</taxon>
        <taxon>Spermatophyta</taxon>
        <taxon>Magnoliopsida</taxon>
        <taxon>Liliopsida</taxon>
        <taxon>Asparagales</taxon>
        <taxon>Orchidaceae</taxon>
        <taxon>Vanilloideae</taxon>
        <taxon>Vanilleae</taxon>
        <taxon>Vanilla</taxon>
    </lineage>
</organism>
<dbReference type="Proteomes" id="UP000639772">
    <property type="component" value="Chromosome 13"/>
</dbReference>
<accession>A0A835PRK5</accession>
<comment type="caution">
    <text evidence="3">The sequence shown here is derived from an EMBL/GenBank/DDBJ whole genome shotgun (WGS) entry which is preliminary data.</text>
</comment>
<dbReference type="Pfam" id="PF00168">
    <property type="entry name" value="C2"/>
    <property type="match status" value="1"/>
</dbReference>
<dbReference type="InterPro" id="IPR000008">
    <property type="entry name" value="C2_dom"/>
</dbReference>
<evidence type="ECO:0000313" key="4">
    <source>
        <dbReference type="Proteomes" id="UP000639772"/>
    </source>
</evidence>
<feature type="compositionally biased region" description="Low complexity" evidence="1">
    <location>
        <begin position="228"/>
        <end position="246"/>
    </location>
</feature>
<dbReference type="InterPro" id="IPR035892">
    <property type="entry name" value="C2_domain_sf"/>
</dbReference>
<dbReference type="InterPro" id="IPR044750">
    <property type="entry name" value="C2_SRC2/BAP"/>
</dbReference>
<feature type="region of interest" description="Disordered" evidence="1">
    <location>
        <begin position="224"/>
        <end position="246"/>
    </location>
</feature>
<dbReference type="CDD" id="cd04051">
    <property type="entry name" value="C2_SRC2_like"/>
    <property type="match status" value="1"/>
</dbReference>
<dbReference type="AlphaFoldDB" id="A0A835PRK5"/>
<protein>
    <recommendedName>
        <fullName evidence="2">C2 domain-containing protein</fullName>
    </recommendedName>
</protein>
<dbReference type="OrthoDB" id="1068731at2759"/>